<sequence length="946" mass="106062">MQSNNRYRSFKQLAQANFPQSLSGSETDVSTSNENLSNEEKYVIRHTPRQEPQGQENLTDSKRSSLRDSLPSNRSSLDVSSSSYNTLIIHSAGDEPWTGRNSGPRDGSITSASFINHQSFCNDPKLSPLTKRNSASPSPSMSSTGVQEITEIPDDYLSQSSVLKHLAKEVKVPSSPEGTTKDQNNHENLSRFELNSGFLPLPTPPPEYPKWSEKSPLQREINNRNKINLEKLTLSKSQPDLTTVGLIKNSDATFFKRGVSAPRPPTKGREENESNGDEIWPSAEIVEILIKENSALKQELENLYRKVERTQRLEQEILKVHKGHEELVQSCERRERLERAARARLQSDCLRYQEVNKALREQVDLLSNQMLSHSPMPDYGVPENFRREFAKKEGLIKQLISQNKELSAAKERQEIELAAQRATLQEQRTHIDILDTALTNAQGNVVRLEEECRKKQVYVERVAQLQRTLSSMQMASDRREQTEKKLRLQLERELQRAKVAAQGEWVGDSINMSANEAASELKRRLRERDEKIMMLEGECAKWEQRFLEESTLRQAAIDAASIPKDAKIAALEKTSQETEKIIAEARNEKIRHMDEVHATQKKVADLESRLKDLESKLAEKDAMIRVLQKHTYDKDMSSMLGRSPHHTPHPSLGGADIDHVLGTTVSREELVSSVLTNSTAYGSSNSYAGSDSSYHMPSYAKYESNKTTYDTTKQKLDNQLKEIDSQLDSQLLSKRALCCFPGFTNPVTAQRKGKIPKPLLASVTTSYESQGPFLLPPSPRHGHSHESGEMLLLEKQGRTSQQQRMSDGVHHAQASQKPPALPSSLPRPQRSSLRSGLPRRLGEYNRLPDNEKKSDGGDSLSSNSSSRRASPARSLIPPPRKLGEYGRLRSSSAGGERDSASTLSDNSASSSKVRLYGGGSLRRGSSLGRDSKCSTDSTTNKYRIQF</sequence>
<evidence type="ECO:0000256" key="4">
    <source>
        <dbReference type="ARBA" id="ARBA00022949"/>
    </source>
</evidence>
<evidence type="ECO:0000313" key="9">
    <source>
        <dbReference type="EMBL" id="CAH1104747.1"/>
    </source>
</evidence>
<dbReference type="Proteomes" id="UP001153636">
    <property type="component" value="Chromosome 18"/>
</dbReference>
<feature type="coiled-coil region" evidence="6">
    <location>
        <begin position="342"/>
        <end position="630"/>
    </location>
</feature>
<evidence type="ECO:0000256" key="7">
    <source>
        <dbReference type="SAM" id="MobiDB-lite"/>
    </source>
</evidence>
<feature type="compositionally biased region" description="Low complexity" evidence="7">
    <location>
        <begin position="822"/>
        <end position="839"/>
    </location>
</feature>
<feature type="region of interest" description="Disordered" evidence="7">
    <location>
        <begin position="638"/>
        <end position="657"/>
    </location>
</feature>
<organism evidence="9 10">
    <name type="scientific">Psylliodes chrysocephalus</name>
    <dbReference type="NCBI Taxonomy" id="3402493"/>
    <lineage>
        <taxon>Eukaryota</taxon>
        <taxon>Metazoa</taxon>
        <taxon>Ecdysozoa</taxon>
        <taxon>Arthropoda</taxon>
        <taxon>Hexapoda</taxon>
        <taxon>Insecta</taxon>
        <taxon>Pterygota</taxon>
        <taxon>Neoptera</taxon>
        <taxon>Endopterygota</taxon>
        <taxon>Coleoptera</taxon>
        <taxon>Polyphaga</taxon>
        <taxon>Cucujiformia</taxon>
        <taxon>Chrysomeloidea</taxon>
        <taxon>Chrysomelidae</taxon>
        <taxon>Galerucinae</taxon>
        <taxon>Alticini</taxon>
        <taxon>Psylliodes</taxon>
    </lineage>
</organism>
<evidence type="ECO:0000256" key="1">
    <source>
        <dbReference type="ARBA" id="ARBA00004282"/>
    </source>
</evidence>
<evidence type="ECO:0000256" key="5">
    <source>
        <dbReference type="ARBA" id="ARBA00023054"/>
    </source>
</evidence>
<comment type="subcellular location">
    <subcellularLocation>
        <location evidence="1">Cell junction</location>
    </subcellularLocation>
</comment>
<feature type="compositionally biased region" description="Low complexity" evidence="7">
    <location>
        <begin position="134"/>
        <end position="143"/>
    </location>
</feature>
<feature type="region of interest" description="Disordered" evidence="7">
    <location>
        <begin position="124"/>
        <end position="145"/>
    </location>
</feature>
<feature type="region of interest" description="Disordered" evidence="7">
    <location>
        <begin position="256"/>
        <end position="276"/>
    </location>
</feature>
<dbReference type="GO" id="GO:0030036">
    <property type="term" value="P:actin cytoskeleton organization"/>
    <property type="evidence" value="ECO:0007669"/>
    <property type="project" value="TreeGrafter"/>
</dbReference>
<reference evidence="9" key="1">
    <citation type="submission" date="2022-01" db="EMBL/GenBank/DDBJ databases">
        <authorList>
            <person name="King R."/>
        </authorList>
    </citation>
    <scope>NUCLEOTIDE SEQUENCE</scope>
</reference>
<feature type="compositionally biased region" description="Polar residues" evidence="7">
    <location>
        <begin position="1"/>
        <end position="36"/>
    </location>
</feature>
<dbReference type="PRINTS" id="PR01807">
    <property type="entry name" value="ANGIOMOTIN"/>
</dbReference>
<evidence type="ECO:0000313" key="10">
    <source>
        <dbReference type="Proteomes" id="UP001153636"/>
    </source>
</evidence>
<proteinExistence type="inferred from homology"/>
<feature type="domain" description="Angiomotin C-terminal" evidence="8">
    <location>
        <begin position="458"/>
        <end position="632"/>
    </location>
</feature>
<evidence type="ECO:0000256" key="3">
    <source>
        <dbReference type="ARBA" id="ARBA00022553"/>
    </source>
</evidence>
<comment type="similarity">
    <text evidence="2">Belongs to the angiomotin family.</text>
</comment>
<dbReference type="GO" id="GO:0005923">
    <property type="term" value="C:bicellular tight junction"/>
    <property type="evidence" value="ECO:0007669"/>
    <property type="project" value="TreeGrafter"/>
</dbReference>
<evidence type="ECO:0000256" key="2">
    <source>
        <dbReference type="ARBA" id="ARBA00010300"/>
    </source>
</evidence>
<feature type="compositionally biased region" description="Low complexity" evidence="7">
    <location>
        <begin position="69"/>
        <end position="81"/>
    </location>
</feature>
<dbReference type="PANTHER" id="PTHR14826:SF14">
    <property type="entry name" value="ANGIOMOTIN_C DOMAIN-CONTAINING PROTEIN"/>
    <property type="match status" value="1"/>
</dbReference>
<keyword evidence="3" id="KW-0597">Phosphoprotein</keyword>
<evidence type="ECO:0000256" key="6">
    <source>
        <dbReference type="SAM" id="Coils"/>
    </source>
</evidence>
<feature type="compositionally biased region" description="Low complexity" evidence="7">
    <location>
        <begin position="900"/>
        <end position="915"/>
    </location>
</feature>
<protein>
    <recommendedName>
        <fullName evidence="8">Angiomotin C-terminal domain-containing protein</fullName>
    </recommendedName>
</protein>
<keyword evidence="4" id="KW-0965">Cell junction</keyword>
<dbReference type="OrthoDB" id="5974715at2759"/>
<feature type="region of interest" description="Disordered" evidence="7">
    <location>
        <begin position="92"/>
        <end position="111"/>
    </location>
</feature>
<dbReference type="GO" id="GO:0005886">
    <property type="term" value="C:plasma membrane"/>
    <property type="evidence" value="ECO:0007669"/>
    <property type="project" value="TreeGrafter"/>
</dbReference>
<feature type="compositionally biased region" description="Polar residues" evidence="7">
    <location>
        <begin position="934"/>
        <end position="946"/>
    </location>
</feature>
<dbReference type="InterPro" id="IPR051747">
    <property type="entry name" value="Angiomotin-like"/>
</dbReference>
<feature type="region of interest" description="Disordered" evidence="7">
    <location>
        <begin position="1"/>
        <end position="81"/>
    </location>
</feature>
<dbReference type="EMBL" id="OV651830">
    <property type="protein sequence ID" value="CAH1104747.1"/>
    <property type="molecule type" value="Genomic_DNA"/>
</dbReference>
<accession>A0A9P0CU65</accession>
<dbReference type="AlphaFoldDB" id="A0A9P0CU65"/>
<keyword evidence="5 6" id="KW-0175">Coiled coil</keyword>
<dbReference type="InterPro" id="IPR024646">
    <property type="entry name" value="Angiomotin_C"/>
</dbReference>
<dbReference type="GO" id="GO:0030334">
    <property type="term" value="P:regulation of cell migration"/>
    <property type="evidence" value="ECO:0007669"/>
    <property type="project" value="TreeGrafter"/>
</dbReference>
<dbReference type="Pfam" id="PF12240">
    <property type="entry name" value="Angiomotin_C"/>
    <property type="match status" value="1"/>
</dbReference>
<dbReference type="InterPro" id="IPR009114">
    <property type="entry name" value="Angiomotin"/>
</dbReference>
<name>A0A9P0CU65_9CUCU</name>
<feature type="compositionally biased region" description="Low complexity" evidence="7">
    <location>
        <begin position="859"/>
        <end position="875"/>
    </location>
</feature>
<evidence type="ECO:0000259" key="8">
    <source>
        <dbReference type="Pfam" id="PF12240"/>
    </source>
</evidence>
<feature type="coiled-coil region" evidence="6">
    <location>
        <begin position="286"/>
        <end position="313"/>
    </location>
</feature>
<feature type="region of interest" description="Disordered" evidence="7">
    <location>
        <begin position="795"/>
        <end position="946"/>
    </location>
</feature>
<dbReference type="GO" id="GO:0031410">
    <property type="term" value="C:cytoplasmic vesicle"/>
    <property type="evidence" value="ECO:0007669"/>
    <property type="project" value="TreeGrafter"/>
</dbReference>
<dbReference type="PANTHER" id="PTHR14826">
    <property type="entry name" value="ANGIOMOTIN"/>
    <property type="match status" value="1"/>
</dbReference>
<feature type="compositionally biased region" description="Basic and acidic residues" evidence="7">
    <location>
        <begin position="840"/>
        <end position="856"/>
    </location>
</feature>
<keyword evidence="10" id="KW-1185">Reference proteome</keyword>
<gene>
    <name evidence="9" type="ORF">PSYICH_LOCUS5844</name>
</gene>